<sequence length="144" mass="15224">MLSVRLQKNPNLKQQYWAEVCSREDRPHLFHPSQGARVHERETPRSTMQSSFHGGHGLVHNVSLGYGRDTVCQPQRPPAWPSSLGTVGRSSLQAPTTPRARGAAAGAVAGSSLRGSSQGSTALAGSMALRTSAAATQQMLPAGL</sequence>
<feature type="compositionally biased region" description="Polar residues" evidence="1">
    <location>
        <begin position="83"/>
        <end position="96"/>
    </location>
</feature>
<accession>A0A7S1WL61</accession>
<name>A0A7S1WL61_ALECA</name>
<evidence type="ECO:0000313" key="2">
    <source>
        <dbReference type="EMBL" id="CAD9174168.1"/>
    </source>
</evidence>
<protein>
    <submittedName>
        <fullName evidence="2">Uncharacterized protein</fullName>
    </submittedName>
</protein>
<gene>
    <name evidence="2" type="ORF">ACAT0790_LOCUS50937</name>
</gene>
<feature type="compositionally biased region" description="Low complexity" evidence="1">
    <location>
        <begin position="99"/>
        <end position="117"/>
    </location>
</feature>
<evidence type="ECO:0000256" key="1">
    <source>
        <dbReference type="SAM" id="MobiDB-lite"/>
    </source>
</evidence>
<reference evidence="2" key="1">
    <citation type="submission" date="2021-01" db="EMBL/GenBank/DDBJ databases">
        <authorList>
            <person name="Corre E."/>
            <person name="Pelletier E."/>
            <person name="Niang G."/>
            <person name="Scheremetjew M."/>
            <person name="Finn R."/>
            <person name="Kale V."/>
            <person name="Holt S."/>
            <person name="Cochrane G."/>
            <person name="Meng A."/>
            <person name="Brown T."/>
            <person name="Cohen L."/>
        </authorList>
    </citation>
    <scope>NUCLEOTIDE SEQUENCE</scope>
    <source>
        <strain evidence="2">OF101</strain>
    </source>
</reference>
<feature type="region of interest" description="Disordered" evidence="1">
    <location>
        <begin position="69"/>
        <end position="119"/>
    </location>
</feature>
<dbReference type="AlphaFoldDB" id="A0A7S1WL61"/>
<proteinExistence type="predicted"/>
<organism evidence="2">
    <name type="scientific">Alexandrium catenella</name>
    <name type="common">Red tide dinoflagellate</name>
    <name type="synonym">Gonyaulax catenella</name>
    <dbReference type="NCBI Taxonomy" id="2925"/>
    <lineage>
        <taxon>Eukaryota</taxon>
        <taxon>Sar</taxon>
        <taxon>Alveolata</taxon>
        <taxon>Dinophyceae</taxon>
        <taxon>Gonyaulacales</taxon>
        <taxon>Pyrocystaceae</taxon>
        <taxon>Alexandrium</taxon>
    </lineage>
</organism>
<dbReference type="EMBL" id="HBGE01085490">
    <property type="protein sequence ID" value="CAD9174168.1"/>
    <property type="molecule type" value="Transcribed_RNA"/>
</dbReference>